<dbReference type="Proteomes" id="UP000032001">
    <property type="component" value="Segment"/>
</dbReference>
<evidence type="ECO:0000313" key="9">
    <source>
        <dbReference type="EMBL" id="AIK67582.1"/>
    </source>
</evidence>
<evidence type="ECO:0000313" key="10">
    <source>
        <dbReference type="Proteomes" id="UP000032001"/>
    </source>
</evidence>
<dbReference type="OrthoDB" id="4135at10239"/>
<dbReference type="GO" id="GO:0006281">
    <property type="term" value="P:DNA repair"/>
    <property type="evidence" value="ECO:0007669"/>
    <property type="project" value="UniProtKB-KW"/>
</dbReference>
<proteinExistence type="inferred from homology"/>
<evidence type="ECO:0000256" key="6">
    <source>
        <dbReference type="ARBA" id="ARBA00022763"/>
    </source>
</evidence>
<evidence type="ECO:0000256" key="4">
    <source>
        <dbReference type="ARBA" id="ARBA00022598"/>
    </source>
</evidence>
<reference evidence="9 10" key="1">
    <citation type="journal article" date="2015" name="PLoS ONE">
        <title>Isolation and Characterization of a 'phiKMV-Like' Bacteriophage and Its Therapeutic Effect on Mink Hemorrhagic Pneumonia.</title>
        <authorList>
            <person name="Cao Z."/>
            <person name="Zhang J."/>
            <person name="Niu Y.D."/>
            <person name="Cui N."/>
            <person name="Ma Y."/>
            <person name="Cao F."/>
            <person name="Jin L."/>
            <person name="Li Z."/>
            <person name="Xu Y."/>
        </authorList>
    </citation>
    <scope>NUCLEOTIDE SEQUENCE [LARGE SCALE GENOMIC DNA]</scope>
</reference>
<keyword evidence="5" id="KW-0235">DNA replication</keyword>
<evidence type="ECO:0000256" key="7">
    <source>
        <dbReference type="ARBA" id="ARBA00023204"/>
    </source>
</evidence>
<keyword evidence="10" id="KW-1185">Reference proteome</keyword>
<organism evidence="9 10">
    <name type="scientific">Pseudomonas phage vB_PaeP_PPA-ABTNL</name>
    <dbReference type="NCBI Taxonomy" id="1527525"/>
    <lineage>
        <taxon>Viruses</taxon>
        <taxon>Duplodnaviria</taxon>
        <taxon>Heunggongvirae</taxon>
        <taxon>Uroviricota</taxon>
        <taxon>Caudoviricetes</taxon>
        <taxon>Autographivirales</taxon>
        <taxon>Autoscriptoviridae</taxon>
        <taxon>Krylovirinae</taxon>
        <taxon>Phikmvvirus</taxon>
        <taxon>Phikmvvirus ABTNL</taxon>
    </lineage>
</organism>
<dbReference type="PANTHER" id="PTHR47810">
    <property type="entry name" value="DNA LIGASE"/>
    <property type="match status" value="1"/>
</dbReference>
<dbReference type="RefSeq" id="YP_009151821.1">
    <property type="nucleotide sequence ID" value="NC_027375.1"/>
</dbReference>
<comment type="similarity">
    <text evidence="2">Belongs to the ATP-dependent DNA ligase family.</text>
</comment>
<accession>A0A0B4N5T3</accession>
<dbReference type="PROSITE" id="PS50160">
    <property type="entry name" value="DNA_LIGASE_A3"/>
    <property type="match status" value="1"/>
</dbReference>
<protein>
    <recommendedName>
        <fullName evidence="3">DNA ligase</fullName>
    </recommendedName>
</protein>
<evidence type="ECO:0000259" key="8">
    <source>
        <dbReference type="PROSITE" id="PS50160"/>
    </source>
</evidence>
<dbReference type="InterPro" id="IPR012310">
    <property type="entry name" value="DNA_ligase_ATP-dep_cent"/>
</dbReference>
<gene>
    <name evidence="9" type="ORF">ABTNL_21</name>
</gene>
<feature type="domain" description="ATP-dependent DNA ligase family profile" evidence="8">
    <location>
        <begin position="112"/>
        <end position="207"/>
    </location>
</feature>
<dbReference type="KEGG" id="vg:24724340"/>
<dbReference type="GO" id="GO:0006260">
    <property type="term" value="P:DNA replication"/>
    <property type="evidence" value="ECO:0007669"/>
    <property type="project" value="UniProtKB-KW"/>
</dbReference>
<dbReference type="SUPFAM" id="SSF50249">
    <property type="entry name" value="Nucleic acid-binding proteins"/>
    <property type="match status" value="1"/>
</dbReference>
<dbReference type="PANTHER" id="PTHR47810:SF1">
    <property type="entry name" value="DNA LIGASE B"/>
    <property type="match status" value="1"/>
</dbReference>
<dbReference type="GO" id="GO:0003910">
    <property type="term" value="F:DNA ligase (ATP) activity"/>
    <property type="evidence" value="ECO:0007669"/>
    <property type="project" value="InterPro"/>
</dbReference>
<dbReference type="GO" id="GO:0006310">
    <property type="term" value="P:DNA recombination"/>
    <property type="evidence" value="ECO:0007669"/>
    <property type="project" value="InterPro"/>
</dbReference>
<dbReference type="Gene3D" id="3.30.470.30">
    <property type="entry name" value="DNA ligase/mRNA capping enzyme"/>
    <property type="match status" value="1"/>
</dbReference>
<comment type="cofactor">
    <cofactor evidence="1">
        <name>a divalent metal cation</name>
        <dbReference type="ChEBI" id="CHEBI:60240"/>
    </cofactor>
</comment>
<evidence type="ECO:0000256" key="5">
    <source>
        <dbReference type="ARBA" id="ARBA00022705"/>
    </source>
</evidence>
<dbReference type="Gene3D" id="3.30.1490.70">
    <property type="match status" value="1"/>
</dbReference>
<dbReference type="InterPro" id="IPR050326">
    <property type="entry name" value="NAD_dep_DNA_ligaseB"/>
</dbReference>
<keyword evidence="6" id="KW-0227">DNA damage</keyword>
<keyword evidence="7" id="KW-0234">DNA repair</keyword>
<dbReference type="Gene3D" id="2.40.50.140">
    <property type="entry name" value="Nucleic acid-binding proteins"/>
    <property type="match status" value="1"/>
</dbReference>
<evidence type="ECO:0000256" key="3">
    <source>
        <dbReference type="ARBA" id="ARBA00013308"/>
    </source>
</evidence>
<sequence length="314" mass="34328">MSTKRDVILDIEKGVWRGVDNNPAAIEKAGKKHGFVTVEPKIDGCRAIVGEHGIVSRSGRAFPALTGLDDKIVNHLNHHVLQAGIVLDSEMYLTGMTFEESCGRLQSKEPLSASEYANLRFAVFDATHVDVLLRKRKSHMDNAERRALAGTALGAATGPLFLINNRTATCLEEVEHIYQQYRSMGFEGAMVKDPSMPYRNGKVSGCWKMKPSIAVEGRVVGFVMGKTGANVGKVVGYKVNLEDGTGIVSATGLTRDRIDLLTAEAELLGGADHPDMPDLGRVVEVTAMERSAHTLRHPKFSRFRDILPYKGDKV</sequence>
<dbReference type="SUPFAM" id="SSF56091">
    <property type="entry name" value="DNA ligase/mRNA capping enzyme, catalytic domain"/>
    <property type="match status" value="1"/>
</dbReference>
<dbReference type="GeneID" id="24724340"/>
<dbReference type="InterPro" id="IPR012340">
    <property type="entry name" value="NA-bd_OB-fold"/>
</dbReference>
<dbReference type="EMBL" id="KM067278">
    <property type="protein sequence ID" value="AIK67582.1"/>
    <property type="molecule type" value="Genomic_DNA"/>
</dbReference>
<dbReference type="Pfam" id="PF01068">
    <property type="entry name" value="DNA_ligase_A_M"/>
    <property type="match status" value="1"/>
</dbReference>
<keyword evidence="4 9" id="KW-0436">Ligase</keyword>
<dbReference type="GO" id="GO:0005524">
    <property type="term" value="F:ATP binding"/>
    <property type="evidence" value="ECO:0007669"/>
    <property type="project" value="InterPro"/>
</dbReference>
<evidence type="ECO:0000256" key="2">
    <source>
        <dbReference type="ARBA" id="ARBA00007572"/>
    </source>
</evidence>
<name>A0A0B4N5T3_9CAUD</name>
<evidence type="ECO:0000256" key="1">
    <source>
        <dbReference type="ARBA" id="ARBA00001968"/>
    </source>
</evidence>